<feature type="compositionally biased region" description="Low complexity" evidence="1">
    <location>
        <begin position="275"/>
        <end position="330"/>
    </location>
</feature>
<dbReference type="OMA" id="LRVNYEN"/>
<dbReference type="Gene3D" id="3.90.280.10">
    <property type="entry name" value="PEBP-like"/>
    <property type="match status" value="1"/>
</dbReference>
<dbReference type="VEuPathDB" id="FungiDB:HMPREF1120_02306"/>
<proteinExistence type="predicted"/>
<dbReference type="InterPro" id="IPR036610">
    <property type="entry name" value="PEBP-like_sf"/>
</dbReference>
<dbReference type="HOGENOM" id="CLU_043994_4_0_1"/>
<dbReference type="GO" id="GO:0030162">
    <property type="term" value="P:regulation of proteolysis"/>
    <property type="evidence" value="ECO:0007669"/>
    <property type="project" value="TreeGrafter"/>
</dbReference>
<accession>H6BS75</accession>
<dbReference type="STRING" id="858893.H6BS75"/>
<dbReference type="AlphaFoldDB" id="H6BS75"/>
<dbReference type="InterPro" id="IPR035810">
    <property type="entry name" value="PEBP_euk"/>
</dbReference>
<dbReference type="Proteomes" id="UP000007304">
    <property type="component" value="Unassembled WGS sequence"/>
</dbReference>
<feature type="compositionally biased region" description="Low complexity" evidence="1">
    <location>
        <begin position="208"/>
        <end position="225"/>
    </location>
</feature>
<dbReference type="PANTHER" id="PTHR11362:SF148">
    <property type="entry name" value="CARBOXYPEPTIDASE Y INHIBITOR"/>
    <property type="match status" value="1"/>
</dbReference>
<dbReference type="EMBL" id="JH226131">
    <property type="protein sequence ID" value="EHY54131.1"/>
    <property type="molecule type" value="Genomic_DNA"/>
</dbReference>
<organism evidence="3 4">
    <name type="scientific">Exophiala dermatitidis (strain ATCC 34100 / CBS 525.76 / NIH/UT8656)</name>
    <name type="common">Black yeast</name>
    <name type="synonym">Wangiella dermatitidis</name>
    <dbReference type="NCBI Taxonomy" id="858893"/>
    <lineage>
        <taxon>Eukaryota</taxon>
        <taxon>Fungi</taxon>
        <taxon>Dikarya</taxon>
        <taxon>Ascomycota</taxon>
        <taxon>Pezizomycotina</taxon>
        <taxon>Eurotiomycetes</taxon>
        <taxon>Chaetothyriomycetidae</taxon>
        <taxon>Chaetothyriales</taxon>
        <taxon>Herpotrichiellaceae</taxon>
        <taxon>Exophiala</taxon>
    </lineage>
</organism>
<dbReference type="RefSeq" id="XP_009154591.1">
    <property type="nucleotide sequence ID" value="XM_009156343.1"/>
</dbReference>
<sequence>MKTSNMKAIHLISALLSACSTILHVRAQSAPGFPIQVKATQNLRVDFQSSNLDVDPAGALLQREDLLDPPTVQGPKGSTATLTFMLFMVDQDVATDNSNGRQQLLHFFQPNLSGGSEVLFADQDADNFTSVPAASYIPPSPPAGDGPHRYTLLLYSQPQDFQVPNSFQDFFATKNSVRVGWDMAGFAEAAGLGEPVAANWFRVQNGDSTGTTGAVSSSSAASATATGGGGEGGVGTATTASTVSTSSAKLTFSIVSTSSAASSMGASSGTGDGGTPSLTIVTLSPTATPTSDAGSASSASATGATVATTDATSPSGAATGASTPGSNASGAATAAASSSSISVGTSAAPSLSVLRWSNLGLVATSLVLGLVTGADLVMW</sequence>
<dbReference type="GO" id="GO:0005543">
    <property type="term" value="F:phospholipid binding"/>
    <property type="evidence" value="ECO:0007669"/>
    <property type="project" value="TreeGrafter"/>
</dbReference>
<feature type="signal peptide" evidence="2">
    <location>
        <begin position="1"/>
        <end position="27"/>
    </location>
</feature>
<feature type="region of interest" description="Disordered" evidence="1">
    <location>
        <begin position="262"/>
        <end position="330"/>
    </location>
</feature>
<keyword evidence="2" id="KW-0732">Signal</keyword>
<protein>
    <recommendedName>
        <fullName evidence="5">Phosphatidylethanolamine-binding protein</fullName>
    </recommendedName>
</protein>
<dbReference type="eggNOG" id="ENOG502S6VR">
    <property type="taxonomic scope" value="Eukaryota"/>
</dbReference>
<dbReference type="GO" id="GO:0030414">
    <property type="term" value="F:peptidase inhibitor activity"/>
    <property type="evidence" value="ECO:0007669"/>
    <property type="project" value="TreeGrafter"/>
</dbReference>
<feature type="chain" id="PRO_5010834936" description="Phosphatidylethanolamine-binding protein" evidence="2">
    <location>
        <begin position="28"/>
        <end position="379"/>
    </location>
</feature>
<feature type="region of interest" description="Disordered" evidence="1">
    <location>
        <begin position="208"/>
        <end position="239"/>
    </location>
</feature>
<dbReference type="SUPFAM" id="SSF49777">
    <property type="entry name" value="PEBP-like"/>
    <property type="match status" value="1"/>
</dbReference>
<evidence type="ECO:0000256" key="2">
    <source>
        <dbReference type="SAM" id="SignalP"/>
    </source>
</evidence>
<dbReference type="InterPro" id="IPR008914">
    <property type="entry name" value="PEBP"/>
</dbReference>
<keyword evidence="4" id="KW-1185">Reference proteome</keyword>
<dbReference type="PANTHER" id="PTHR11362">
    <property type="entry name" value="PHOSPHATIDYLETHANOLAMINE-BINDING PROTEIN"/>
    <property type="match status" value="1"/>
</dbReference>
<dbReference type="CDD" id="cd00866">
    <property type="entry name" value="PEBP_euk"/>
    <property type="match status" value="1"/>
</dbReference>
<evidence type="ECO:0000313" key="3">
    <source>
        <dbReference type="EMBL" id="EHY54131.1"/>
    </source>
</evidence>
<dbReference type="EMBL" id="JH226131">
    <property type="protein sequence ID" value="EHY54130.1"/>
    <property type="molecule type" value="Genomic_DNA"/>
</dbReference>
<evidence type="ECO:0000313" key="4">
    <source>
        <dbReference type="Proteomes" id="UP000007304"/>
    </source>
</evidence>
<evidence type="ECO:0000256" key="1">
    <source>
        <dbReference type="SAM" id="MobiDB-lite"/>
    </source>
</evidence>
<dbReference type="Pfam" id="PF01161">
    <property type="entry name" value="PBP"/>
    <property type="match status" value="1"/>
</dbReference>
<dbReference type="GO" id="GO:0046578">
    <property type="term" value="P:regulation of Ras protein signal transduction"/>
    <property type="evidence" value="ECO:0007669"/>
    <property type="project" value="TreeGrafter"/>
</dbReference>
<dbReference type="PROSITE" id="PS51257">
    <property type="entry name" value="PROKAR_LIPOPROTEIN"/>
    <property type="match status" value="1"/>
</dbReference>
<evidence type="ECO:0008006" key="5">
    <source>
        <dbReference type="Google" id="ProtNLM"/>
    </source>
</evidence>
<gene>
    <name evidence="3" type="ORF">HMPREF1120_02306</name>
</gene>
<name>H6BS75_EXODN</name>
<dbReference type="RefSeq" id="XP_009154592.1">
    <property type="nucleotide sequence ID" value="XM_009156344.1"/>
</dbReference>
<dbReference type="OrthoDB" id="440553at2759"/>
<reference evidence="3" key="1">
    <citation type="submission" date="2011-07" db="EMBL/GenBank/DDBJ databases">
        <title>The Genome Sequence of Exophiala (Wangiella) dermatitidis NIH/UT8656.</title>
        <authorList>
            <consortium name="The Broad Institute Genome Sequencing Platform"/>
            <person name="Cuomo C."/>
            <person name="Wang Z."/>
            <person name="Hunicke-Smith S."/>
            <person name="Szanislo P.J."/>
            <person name="Earl A."/>
            <person name="Young S.K."/>
            <person name="Zeng Q."/>
            <person name="Gargeya S."/>
            <person name="Fitzgerald M."/>
            <person name="Haas B."/>
            <person name="Abouelleil A."/>
            <person name="Alvarado L."/>
            <person name="Arachchi H.M."/>
            <person name="Berlin A."/>
            <person name="Brown A."/>
            <person name="Chapman S.B."/>
            <person name="Chen Z."/>
            <person name="Dunbar C."/>
            <person name="Freedman E."/>
            <person name="Gearin G."/>
            <person name="Gellesch M."/>
            <person name="Goldberg J."/>
            <person name="Griggs A."/>
            <person name="Gujja S."/>
            <person name="Heiman D."/>
            <person name="Howarth C."/>
            <person name="Larson L."/>
            <person name="Lui A."/>
            <person name="MacDonald P.J.P."/>
            <person name="Montmayeur A."/>
            <person name="Murphy C."/>
            <person name="Neiman D."/>
            <person name="Pearson M."/>
            <person name="Priest M."/>
            <person name="Roberts A."/>
            <person name="Saif S."/>
            <person name="Shea T."/>
            <person name="Shenoy N."/>
            <person name="Sisk P."/>
            <person name="Stolte C."/>
            <person name="Sykes S."/>
            <person name="Wortman J."/>
            <person name="Nusbaum C."/>
            <person name="Birren B."/>
        </authorList>
    </citation>
    <scope>NUCLEOTIDE SEQUENCE</scope>
    <source>
        <strain evidence="3">NIH/UT8656</strain>
    </source>
</reference>
<dbReference type="GeneID" id="20306945"/>
<feature type="compositionally biased region" description="Gly residues" evidence="1">
    <location>
        <begin position="226"/>
        <end position="235"/>
    </location>
</feature>